<dbReference type="EMBL" id="JAINUG010000074">
    <property type="protein sequence ID" value="KAJ8400790.1"/>
    <property type="molecule type" value="Genomic_DNA"/>
</dbReference>
<gene>
    <name evidence="1" type="ORF">AAFF_G00391440</name>
</gene>
<accession>A0AAD7SDW6</accession>
<organism evidence="1 2">
    <name type="scientific">Aldrovandia affinis</name>
    <dbReference type="NCBI Taxonomy" id="143900"/>
    <lineage>
        <taxon>Eukaryota</taxon>
        <taxon>Metazoa</taxon>
        <taxon>Chordata</taxon>
        <taxon>Craniata</taxon>
        <taxon>Vertebrata</taxon>
        <taxon>Euteleostomi</taxon>
        <taxon>Actinopterygii</taxon>
        <taxon>Neopterygii</taxon>
        <taxon>Teleostei</taxon>
        <taxon>Notacanthiformes</taxon>
        <taxon>Halosauridae</taxon>
        <taxon>Aldrovandia</taxon>
    </lineage>
</organism>
<proteinExistence type="predicted"/>
<sequence length="161" mass="16836">MLHGLAPPPLIKRCFPSARSATHAAVTADCVPVCAALWPPRSHAARVCTPAFESGGRAVILKSGLVKTCVCTRDTLARWLPAAAARGPATADAMGPPELPARYGSWSPAIFPRHVAGAGPFATFGSAAIARQLPGTRVCIVARSQNEESSPVCEKDQKRAK</sequence>
<reference evidence="1" key="1">
    <citation type="journal article" date="2023" name="Science">
        <title>Genome structures resolve the early diversification of teleost fishes.</title>
        <authorList>
            <person name="Parey E."/>
            <person name="Louis A."/>
            <person name="Montfort J."/>
            <person name="Bouchez O."/>
            <person name="Roques C."/>
            <person name="Iampietro C."/>
            <person name="Lluch J."/>
            <person name="Castinel A."/>
            <person name="Donnadieu C."/>
            <person name="Desvignes T."/>
            <person name="Floi Bucao C."/>
            <person name="Jouanno E."/>
            <person name="Wen M."/>
            <person name="Mejri S."/>
            <person name="Dirks R."/>
            <person name="Jansen H."/>
            <person name="Henkel C."/>
            <person name="Chen W.J."/>
            <person name="Zahm M."/>
            <person name="Cabau C."/>
            <person name="Klopp C."/>
            <person name="Thompson A.W."/>
            <person name="Robinson-Rechavi M."/>
            <person name="Braasch I."/>
            <person name="Lecointre G."/>
            <person name="Bobe J."/>
            <person name="Postlethwait J.H."/>
            <person name="Berthelot C."/>
            <person name="Roest Crollius H."/>
            <person name="Guiguen Y."/>
        </authorList>
    </citation>
    <scope>NUCLEOTIDE SEQUENCE</scope>
    <source>
        <strain evidence="1">NC1722</strain>
    </source>
</reference>
<dbReference type="AlphaFoldDB" id="A0AAD7SDW6"/>
<keyword evidence="2" id="KW-1185">Reference proteome</keyword>
<evidence type="ECO:0000313" key="1">
    <source>
        <dbReference type="EMBL" id="KAJ8400790.1"/>
    </source>
</evidence>
<name>A0AAD7SDW6_9TELE</name>
<protein>
    <submittedName>
        <fullName evidence="1">Uncharacterized protein</fullName>
    </submittedName>
</protein>
<dbReference type="Proteomes" id="UP001221898">
    <property type="component" value="Unassembled WGS sequence"/>
</dbReference>
<comment type="caution">
    <text evidence="1">The sequence shown here is derived from an EMBL/GenBank/DDBJ whole genome shotgun (WGS) entry which is preliminary data.</text>
</comment>
<evidence type="ECO:0000313" key="2">
    <source>
        <dbReference type="Proteomes" id="UP001221898"/>
    </source>
</evidence>